<accession>A0A0A9AU79</accession>
<protein>
    <submittedName>
        <fullName evidence="1">Uncharacterized protein</fullName>
    </submittedName>
</protein>
<name>A0A0A9AU79_ARUDO</name>
<reference evidence="1" key="1">
    <citation type="submission" date="2014-09" db="EMBL/GenBank/DDBJ databases">
        <authorList>
            <person name="Magalhaes I.L.F."/>
            <person name="Oliveira U."/>
            <person name="Santos F.R."/>
            <person name="Vidigal T.H.D.A."/>
            <person name="Brescovit A.D."/>
            <person name="Santos A.J."/>
        </authorList>
    </citation>
    <scope>NUCLEOTIDE SEQUENCE</scope>
    <source>
        <tissue evidence="1">Shoot tissue taken approximately 20 cm above the soil surface</tissue>
    </source>
</reference>
<organism evidence="1">
    <name type="scientific">Arundo donax</name>
    <name type="common">Giant reed</name>
    <name type="synonym">Donax arundinaceus</name>
    <dbReference type="NCBI Taxonomy" id="35708"/>
    <lineage>
        <taxon>Eukaryota</taxon>
        <taxon>Viridiplantae</taxon>
        <taxon>Streptophyta</taxon>
        <taxon>Embryophyta</taxon>
        <taxon>Tracheophyta</taxon>
        <taxon>Spermatophyta</taxon>
        <taxon>Magnoliopsida</taxon>
        <taxon>Liliopsida</taxon>
        <taxon>Poales</taxon>
        <taxon>Poaceae</taxon>
        <taxon>PACMAD clade</taxon>
        <taxon>Arundinoideae</taxon>
        <taxon>Arundineae</taxon>
        <taxon>Arundo</taxon>
    </lineage>
</organism>
<proteinExistence type="predicted"/>
<evidence type="ECO:0000313" key="1">
    <source>
        <dbReference type="EMBL" id="JAD55309.1"/>
    </source>
</evidence>
<dbReference type="EMBL" id="GBRH01242586">
    <property type="protein sequence ID" value="JAD55309.1"/>
    <property type="molecule type" value="Transcribed_RNA"/>
</dbReference>
<dbReference type="AlphaFoldDB" id="A0A0A9AU79"/>
<sequence>MVVGPHSAVEATSSAASGCVAGTWCIGSRVRPSCAGKQIL</sequence>
<reference evidence="1" key="2">
    <citation type="journal article" date="2015" name="Data Brief">
        <title>Shoot transcriptome of the giant reed, Arundo donax.</title>
        <authorList>
            <person name="Barrero R.A."/>
            <person name="Guerrero F.D."/>
            <person name="Moolhuijzen P."/>
            <person name="Goolsby J.A."/>
            <person name="Tidwell J."/>
            <person name="Bellgard S.E."/>
            <person name="Bellgard M.I."/>
        </authorList>
    </citation>
    <scope>NUCLEOTIDE SEQUENCE</scope>
    <source>
        <tissue evidence="1">Shoot tissue taken approximately 20 cm above the soil surface</tissue>
    </source>
</reference>